<evidence type="ECO:0000256" key="1">
    <source>
        <dbReference type="SAM" id="MobiDB-lite"/>
    </source>
</evidence>
<dbReference type="Pfam" id="PF20432">
    <property type="entry name" value="Xre-like-HTH"/>
    <property type="match status" value="1"/>
</dbReference>
<feature type="region of interest" description="Disordered" evidence="1">
    <location>
        <begin position="1"/>
        <end position="38"/>
    </location>
</feature>
<evidence type="ECO:0000259" key="3">
    <source>
        <dbReference type="Pfam" id="PF20432"/>
    </source>
</evidence>
<reference evidence="4 5" key="1">
    <citation type="submission" date="2018-06" db="EMBL/GenBank/DDBJ databases">
        <title>Genomic Encyclopedia of Type Strains, Phase IV (KMG-IV): sequencing the most valuable type-strain genomes for metagenomic binning, comparative biology and taxonomic classification.</title>
        <authorList>
            <person name="Goeker M."/>
        </authorList>
    </citation>
    <scope>NUCLEOTIDE SEQUENCE [LARGE SCALE GENOMIC DNA]</scope>
    <source>
        <strain evidence="4 5">DSM 18048</strain>
    </source>
</reference>
<accession>A0A318SF82</accession>
<feature type="domain" description="Antitoxin Xre/MbcA/ParS-like toxin-binding" evidence="2">
    <location>
        <begin position="145"/>
        <end position="188"/>
    </location>
</feature>
<dbReference type="Pfam" id="PF09722">
    <property type="entry name" value="Xre_MbcA_ParS_C"/>
    <property type="match status" value="1"/>
</dbReference>
<comment type="caution">
    <text evidence="4">The sequence shown here is derived from an EMBL/GenBank/DDBJ whole genome shotgun (WGS) entry which is preliminary data.</text>
</comment>
<sequence>MPPTTRSKGTSAGAQRPRAESKEAQPSTKTTPKKLPAGRRGYVAVVELGNRSSIRLDRRRDVFKYVTNLDEHDVIGDLTLGRPVKTPATTSTIAAGIADLLGTTKKEAATLLGISESTMSRQTPVRTDALDRALTMSAVYADVAAVLGADGATAWFSTPNPAFDGERPVTLMSTRTGQRKVEGVVAALLDGAYL</sequence>
<dbReference type="InterPro" id="IPR024467">
    <property type="entry name" value="Xre/MbcA/ParS-like_toxin-bd"/>
</dbReference>
<evidence type="ECO:0000313" key="4">
    <source>
        <dbReference type="EMBL" id="PYE52039.1"/>
    </source>
</evidence>
<feature type="compositionally biased region" description="Polar residues" evidence="1">
    <location>
        <begin position="1"/>
        <end position="13"/>
    </location>
</feature>
<gene>
    <name evidence="4" type="ORF">DES52_11385</name>
</gene>
<dbReference type="RefSeq" id="WP_170131094.1">
    <property type="nucleotide sequence ID" value="NZ_QJSX01000013.1"/>
</dbReference>
<dbReference type="GO" id="GO:0003677">
    <property type="term" value="F:DNA binding"/>
    <property type="evidence" value="ECO:0007669"/>
    <property type="project" value="InterPro"/>
</dbReference>
<proteinExistence type="predicted"/>
<organism evidence="4 5">
    <name type="scientific">Deinococcus yavapaiensis KR-236</name>
    <dbReference type="NCBI Taxonomy" id="694435"/>
    <lineage>
        <taxon>Bacteria</taxon>
        <taxon>Thermotogati</taxon>
        <taxon>Deinococcota</taxon>
        <taxon>Deinococci</taxon>
        <taxon>Deinococcales</taxon>
        <taxon>Deinococcaceae</taxon>
        <taxon>Deinococcus</taxon>
    </lineage>
</organism>
<name>A0A318SF82_9DEIO</name>
<protein>
    <submittedName>
        <fullName evidence="4">Uncharacterized protein DUF2384</fullName>
    </submittedName>
</protein>
<evidence type="ECO:0000313" key="5">
    <source>
        <dbReference type="Proteomes" id="UP000248326"/>
    </source>
</evidence>
<dbReference type="AlphaFoldDB" id="A0A318SF82"/>
<feature type="domain" description="Antitoxin Xre-like helix-turn-helix" evidence="3">
    <location>
        <begin position="94"/>
        <end position="134"/>
    </location>
</feature>
<dbReference type="Proteomes" id="UP000248326">
    <property type="component" value="Unassembled WGS sequence"/>
</dbReference>
<dbReference type="InterPro" id="IPR046847">
    <property type="entry name" value="Xre-like_HTH"/>
</dbReference>
<evidence type="ECO:0000259" key="2">
    <source>
        <dbReference type="Pfam" id="PF09722"/>
    </source>
</evidence>
<keyword evidence="5" id="KW-1185">Reference proteome</keyword>
<dbReference type="EMBL" id="QJSX01000013">
    <property type="protein sequence ID" value="PYE52039.1"/>
    <property type="molecule type" value="Genomic_DNA"/>
</dbReference>